<reference evidence="2" key="1">
    <citation type="journal article" date="2014" name="Genome Announc.">
        <title>Genome Sequence of Arthrobacter siccitolerans 4J27, a Xeroprotectant-Producing Desiccation-Tolerant Microorganism.</title>
        <authorList>
            <person name="Manzanera M."/>
            <person name="Santa-Cruz-Calvo L."/>
            <person name="Vilchez J.I."/>
            <person name="Garcia-Fontana C."/>
            <person name="Silva-Castro G.A."/>
            <person name="Calvo C."/>
            <person name="Gonzalez-Lopez J."/>
        </authorList>
    </citation>
    <scope>NUCLEOTIDE SEQUENCE [LARGE SCALE GENOMIC DNA]</scope>
    <source>
        <strain evidence="2">4J27</strain>
    </source>
</reference>
<evidence type="ECO:0000313" key="2">
    <source>
        <dbReference type="Proteomes" id="UP000035722"/>
    </source>
</evidence>
<dbReference type="EMBL" id="CAQI01000029">
    <property type="protein sequence ID" value="CCQ44838.1"/>
    <property type="molecule type" value="Genomic_DNA"/>
</dbReference>
<dbReference type="Proteomes" id="UP000035722">
    <property type="component" value="Unassembled WGS sequence"/>
</dbReference>
<accession>A0A024GYH9</accession>
<dbReference type="RefSeq" id="WP_050053867.1">
    <property type="nucleotide sequence ID" value="NZ_CAQI01000029.1"/>
</dbReference>
<keyword evidence="2" id="KW-1185">Reference proteome</keyword>
<protein>
    <submittedName>
        <fullName evidence="1">Uncharacterized protein</fullName>
    </submittedName>
</protein>
<organism evidence="1 2">
    <name type="scientific">Pseudarthrobacter siccitolerans</name>
    <dbReference type="NCBI Taxonomy" id="861266"/>
    <lineage>
        <taxon>Bacteria</taxon>
        <taxon>Bacillati</taxon>
        <taxon>Actinomycetota</taxon>
        <taxon>Actinomycetes</taxon>
        <taxon>Micrococcales</taxon>
        <taxon>Micrococcaceae</taxon>
        <taxon>Pseudarthrobacter</taxon>
    </lineage>
</organism>
<sequence>MDDLRHTARVLLQRKDLGLIDLWVLYWNHGGHCHPFDFDAFIHDVLPAAWFDMGALQEAVEELSLEAIA</sequence>
<name>A0A024GYH9_9MICC</name>
<gene>
    <name evidence="1" type="ORF">ARTSIC4J27_768</name>
</gene>
<evidence type="ECO:0000313" key="1">
    <source>
        <dbReference type="EMBL" id="CCQ44838.1"/>
    </source>
</evidence>
<dbReference type="AlphaFoldDB" id="A0A024GYH9"/>
<comment type="caution">
    <text evidence="1">The sequence shown here is derived from an EMBL/GenBank/DDBJ whole genome shotgun (WGS) entry which is preliminary data.</text>
</comment>
<dbReference type="OrthoDB" id="4948849at2"/>
<proteinExistence type="predicted"/>